<dbReference type="Gene3D" id="1.10.472.80">
    <property type="entry name" value="Ypt/Rab-GAP domain of gyp1p, domain 3"/>
    <property type="match status" value="1"/>
</dbReference>
<evidence type="ECO:0000256" key="1">
    <source>
        <dbReference type="ARBA" id="ARBA00022468"/>
    </source>
</evidence>
<dbReference type="InterPro" id="IPR021935">
    <property type="entry name" value="SGSM1/2_RBD"/>
</dbReference>
<evidence type="ECO:0000313" key="4">
    <source>
        <dbReference type="EMBL" id="KAL0867749.1"/>
    </source>
</evidence>
<dbReference type="InterPro" id="IPR000195">
    <property type="entry name" value="Rab-GAP-TBC_dom"/>
</dbReference>
<dbReference type="CDD" id="cd15784">
    <property type="entry name" value="PH_RUTBC"/>
    <property type="match status" value="1"/>
</dbReference>
<dbReference type="Pfam" id="PF12068">
    <property type="entry name" value="PH_RBD"/>
    <property type="match status" value="1"/>
</dbReference>
<dbReference type="PANTHER" id="PTHR22957">
    <property type="entry name" value="TBC1 DOMAIN FAMILY MEMBER GTPASE-ACTIVATING PROTEIN"/>
    <property type="match status" value="1"/>
</dbReference>
<sequence length="917" mass="102389">MSAGTTTPPSVRRPILNFRRSLNASSDDSGSVNTGSGKTGGSTAKDYVESLHQNSTATLLYGKNNVRVQPKDVEEPMPGYLSLHQTAAGLVIKWTPNQLMNGYAESEGIDKSVYWAMSLQVCVWEVVYVHVHRSQASDALILVGQDGVQRPPIHFPKGGHLLSFLSNLETGLLPHGQLDPPLWSQRGTGKVFGRGKTRRRPMPSLCESGETEEAEWEEAAGDYVFRIVNNAITDREAMRHSLLERAVASPPRTPRRPLASTSTTSSDSSTMSVDCPPPVGHNGVPPQVPSQPQPIEQPASIELVCSTMRRQIISRAFYGWLAYCRHLSTVRTHLSGLVHPNIVPREGTESGLTEEVWRSMSDERGAVIDKDEVYRLVYYKGVQHEIRREVWPYLLGYYVFGSTAEERTEQDAECRRQYETTMSEWLCVEAIVKQRDREATAASIARLTEASGKPKPVENPEPCEVFEDDCSVISDNPPIVSPEPSETEQKRPETKPVLSRAPSIDEVDNIEMDSEKEKDDTKVNGETETGDSRDIDLDSLKDLDDEEEVHIKSVVENPDLRRESIAEIKRLAEGIVQKGEGRGLLCSVDSANMNLNGSDLRSSIDESQPQQSPHQQHTSVIITNPSVDLAASGSPASGGTTANVSPARSPLGVVREESHSAGASFDTLEPAADQRPEARSNCVSPASSNGGVYSNELVESFALNLHRIEKDVQRCDRNYPFFNDENLDKLRNIMCTYVWEHLDMGYMQGMCDLAAPLLVMMREEASAHALFARLMDRARDNFPSGQAMDAHFADMRSLIQILDCELYELMHAHGDYTHFYFCYRWFLLDFKRELLYQDVFAAWELIWAARHVASEHMVLFIALALLETYRDVILANTMDFTDIIKFFNEMAERHDASGVLALARDLVLQVQTLIENK</sequence>
<dbReference type="PROSITE" id="PS50086">
    <property type="entry name" value="TBC_RABGAP"/>
    <property type="match status" value="1"/>
</dbReference>
<dbReference type="Proteomes" id="UP001549920">
    <property type="component" value="Unassembled WGS sequence"/>
</dbReference>
<gene>
    <name evidence="4" type="ORF">ABMA27_008469</name>
</gene>
<dbReference type="Gene3D" id="1.10.8.270">
    <property type="entry name" value="putative rabgap domain of human tbc1 domain family member 14 like domains"/>
    <property type="match status" value="1"/>
</dbReference>
<feature type="compositionally biased region" description="Low complexity" evidence="2">
    <location>
        <begin position="260"/>
        <end position="272"/>
    </location>
</feature>
<feature type="compositionally biased region" description="Basic and acidic residues" evidence="2">
    <location>
        <begin position="513"/>
        <end position="537"/>
    </location>
</feature>
<feature type="region of interest" description="Disordered" evidence="2">
    <location>
        <begin position="597"/>
        <end position="686"/>
    </location>
</feature>
<feature type="region of interest" description="Disordered" evidence="2">
    <location>
        <begin position="184"/>
        <end position="211"/>
    </location>
</feature>
<feature type="region of interest" description="Disordered" evidence="2">
    <location>
        <begin position="244"/>
        <end position="294"/>
    </location>
</feature>
<feature type="compositionally biased region" description="Polar residues" evidence="2">
    <location>
        <begin position="634"/>
        <end position="646"/>
    </location>
</feature>
<accession>A0ABR3HBG0</accession>
<reference evidence="4 5" key="1">
    <citation type="submission" date="2024-06" db="EMBL/GenBank/DDBJ databases">
        <title>A chromosome-level genome assembly of beet webworm, Loxostege sticticalis.</title>
        <authorList>
            <person name="Zhang Y."/>
        </authorList>
    </citation>
    <scope>NUCLEOTIDE SEQUENCE [LARGE SCALE GENOMIC DNA]</scope>
    <source>
        <strain evidence="4">AQ026</strain>
        <tissue evidence="4">Whole body</tissue>
    </source>
</reference>
<feature type="region of interest" description="Disordered" evidence="2">
    <location>
        <begin position="22"/>
        <end position="44"/>
    </location>
</feature>
<dbReference type="Gene3D" id="2.30.29.230">
    <property type="match status" value="1"/>
</dbReference>
<evidence type="ECO:0000313" key="5">
    <source>
        <dbReference type="Proteomes" id="UP001549920"/>
    </source>
</evidence>
<dbReference type="SUPFAM" id="SSF47923">
    <property type="entry name" value="Ypt/Rab-GAP domain of gyp1p"/>
    <property type="match status" value="2"/>
</dbReference>
<organism evidence="4 5">
    <name type="scientific">Loxostege sticticalis</name>
    <name type="common">Beet webworm moth</name>
    <dbReference type="NCBI Taxonomy" id="481309"/>
    <lineage>
        <taxon>Eukaryota</taxon>
        <taxon>Metazoa</taxon>
        <taxon>Ecdysozoa</taxon>
        <taxon>Arthropoda</taxon>
        <taxon>Hexapoda</taxon>
        <taxon>Insecta</taxon>
        <taxon>Pterygota</taxon>
        <taxon>Neoptera</taxon>
        <taxon>Endopterygota</taxon>
        <taxon>Lepidoptera</taxon>
        <taxon>Glossata</taxon>
        <taxon>Ditrysia</taxon>
        <taxon>Pyraloidea</taxon>
        <taxon>Crambidae</taxon>
        <taxon>Pyraustinae</taxon>
        <taxon>Loxostege</taxon>
    </lineage>
</organism>
<name>A0ABR3HBG0_LOXSC</name>
<feature type="region of interest" description="Disordered" evidence="2">
    <location>
        <begin position="469"/>
        <end position="537"/>
    </location>
</feature>
<evidence type="ECO:0000259" key="3">
    <source>
        <dbReference type="PROSITE" id="PS50086"/>
    </source>
</evidence>
<keyword evidence="5" id="KW-1185">Reference proteome</keyword>
<dbReference type="Pfam" id="PF00566">
    <property type="entry name" value="RabGAP-TBC"/>
    <property type="match status" value="1"/>
</dbReference>
<dbReference type="SMART" id="SM00164">
    <property type="entry name" value="TBC"/>
    <property type="match status" value="1"/>
</dbReference>
<dbReference type="PANTHER" id="PTHR22957:SF502">
    <property type="entry name" value="SMALL G PROTEIN SIGNALING MODULATOR 2-RELATED"/>
    <property type="match status" value="1"/>
</dbReference>
<feature type="compositionally biased region" description="Low complexity" evidence="2">
    <location>
        <begin position="607"/>
        <end position="617"/>
    </location>
</feature>
<comment type="caution">
    <text evidence="4">The sequence shown here is derived from an EMBL/GenBank/DDBJ whole genome shotgun (WGS) entry which is preliminary data.</text>
</comment>
<keyword evidence="1" id="KW-0343">GTPase activation</keyword>
<dbReference type="EMBL" id="JBEUOH010000022">
    <property type="protein sequence ID" value="KAL0867749.1"/>
    <property type="molecule type" value="Genomic_DNA"/>
</dbReference>
<protein>
    <recommendedName>
        <fullName evidence="3">Rab-GAP TBC domain-containing protein</fullName>
    </recommendedName>
</protein>
<dbReference type="InterPro" id="IPR037745">
    <property type="entry name" value="SGSM1/2"/>
</dbReference>
<feature type="domain" description="Rab-GAP TBC" evidence="3">
    <location>
        <begin position="381"/>
        <end position="850"/>
    </location>
</feature>
<evidence type="ECO:0000256" key="2">
    <source>
        <dbReference type="SAM" id="MobiDB-lite"/>
    </source>
</evidence>
<dbReference type="InterPro" id="IPR035969">
    <property type="entry name" value="Rab-GAP_TBC_sf"/>
</dbReference>
<proteinExistence type="predicted"/>